<proteinExistence type="predicted"/>
<dbReference type="Proteomes" id="UP000283458">
    <property type="component" value="Unassembled WGS sequence"/>
</dbReference>
<keyword evidence="2" id="KW-1185">Reference proteome</keyword>
<dbReference type="AlphaFoldDB" id="A0A418W2U9"/>
<dbReference type="InterPro" id="IPR015000">
    <property type="entry name" value="EipB-like"/>
</dbReference>
<evidence type="ECO:0000313" key="1">
    <source>
        <dbReference type="EMBL" id="RJF84350.1"/>
    </source>
</evidence>
<name>A0A418W2U9_9PROT</name>
<dbReference type="OrthoDB" id="9815514at2"/>
<evidence type="ECO:0000313" key="2">
    <source>
        <dbReference type="Proteomes" id="UP000283458"/>
    </source>
</evidence>
<dbReference type="Pfam" id="PF08904">
    <property type="entry name" value="EipB_like"/>
    <property type="match status" value="1"/>
</dbReference>
<gene>
    <name evidence="1" type="ORF">D3877_07260</name>
</gene>
<comment type="caution">
    <text evidence="1">The sequence shown here is derived from an EMBL/GenBank/DDBJ whole genome shotgun (WGS) entry which is preliminary data.</text>
</comment>
<organism evidence="1 2">
    <name type="scientific">Azospirillum cavernae</name>
    <dbReference type="NCBI Taxonomy" id="2320860"/>
    <lineage>
        <taxon>Bacteria</taxon>
        <taxon>Pseudomonadati</taxon>
        <taxon>Pseudomonadota</taxon>
        <taxon>Alphaproteobacteria</taxon>
        <taxon>Rhodospirillales</taxon>
        <taxon>Azospirillaceae</taxon>
        <taxon>Azospirillum</taxon>
    </lineage>
</organism>
<protein>
    <submittedName>
        <fullName evidence="1">DUF1849 family protein</fullName>
    </submittedName>
</protein>
<accession>A0A418W2U9</accession>
<dbReference type="EMBL" id="QYUL01000001">
    <property type="protein sequence ID" value="RJF84350.1"/>
    <property type="molecule type" value="Genomic_DNA"/>
</dbReference>
<reference evidence="1 2" key="1">
    <citation type="submission" date="2018-09" db="EMBL/GenBank/DDBJ databases">
        <authorList>
            <person name="Zhu H."/>
        </authorList>
    </citation>
    <scope>NUCLEOTIDE SEQUENCE [LARGE SCALE GENOMIC DNA]</scope>
    <source>
        <strain evidence="1 2">K2W22B-5</strain>
    </source>
</reference>
<sequence length="302" mass="32614">MDPALSNRRTAPRSAGRLFLGKLLGAAMGAALGVAATLVAGAPALAATLPSALPSSSEVAAAIQPHRAIYTMSLLSARNSSKVSDVRGRMMFEWADACDGWTTEQRFQLRFVYSEGDEMAMNTNYTTWEAKDGLRYRFNVRKTINGEVDDDVRGEANLTPNGGVGTAQFSKPEPQEIDLPAGAMFPTAHTLAILDHARRGEHFFSRTIFDGADAEGATEVSTVIGQPGPAKDAAKDALLRDAQTWPVRMAFFPTHSDSAQPEYEMSLRLLQNGIAESMQIDYGDFIVNAILEKIEALPRSGC</sequence>